<dbReference type="GO" id="GO:0006412">
    <property type="term" value="P:translation"/>
    <property type="evidence" value="ECO:0007669"/>
    <property type="project" value="InterPro"/>
</dbReference>
<dbReference type="FunFam" id="3.30.1390.20:FF:000010">
    <property type="entry name" value="Large subunit ribosomal protein L30"/>
    <property type="match status" value="1"/>
</dbReference>
<dbReference type="Gene3D" id="3.30.1390.20">
    <property type="entry name" value="Ribosomal protein L30, ferredoxin-like fold domain"/>
    <property type="match status" value="1"/>
</dbReference>
<reference evidence="10 11" key="1">
    <citation type="journal article" date="2018" name="Nat. Ecol. Evol.">
        <title>Pezizomycetes genomes reveal the molecular basis of ectomycorrhizal truffle lifestyle.</title>
        <authorList>
            <person name="Murat C."/>
            <person name="Payen T."/>
            <person name="Noel B."/>
            <person name="Kuo A."/>
            <person name="Morin E."/>
            <person name="Chen J."/>
            <person name="Kohler A."/>
            <person name="Krizsan K."/>
            <person name="Balestrini R."/>
            <person name="Da Silva C."/>
            <person name="Montanini B."/>
            <person name="Hainaut M."/>
            <person name="Levati E."/>
            <person name="Barry K.W."/>
            <person name="Belfiori B."/>
            <person name="Cichocki N."/>
            <person name="Clum A."/>
            <person name="Dockter R.B."/>
            <person name="Fauchery L."/>
            <person name="Guy J."/>
            <person name="Iotti M."/>
            <person name="Le Tacon F."/>
            <person name="Lindquist E.A."/>
            <person name="Lipzen A."/>
            <person name="Malagnac F."/>
            <person name="Mello A."/>
            <person name="Molinier V."/>
            <person name="Miyauchi S."/>
            <person name="Poulain J."/>
            <person name="Riccioni C."/>
            <person name="Rubini A."/>
            <person name="Sitrit Y."/>
            <person name="Splivallo R."/>
            <person name="Traeger S."/>
            <person name="Wang M."/>
            <person name="Zifcakova L."/>
            <person name="Wipf D."/>
            <person name="Zambonelli A."/>
            <person name="Paolocci F."/>
            <person name="Nowrousian M."/>
            <person name="Ottonello S."/>
            <person name="Baldrian P."/>
            <person name="Spatafora J.W."/>
            <person name="Henrissat B."/>
            <person name="Nagy L.G."/>
            <person name="Aury J.M."/>
            <person name="Wincker P."/>
            <person name="Grigoriev I.V."/>
            <person name="Bonfante P."/>
            <person name="Martin F.M."/>
        </authorList>
    </citation>
    <scope>NUCLEOTIDE SEQUENCE [LARGE SCALE GENOMIC DNA]</scope>
    <source>
        <strain evidence="10 11">CCBAS932</strain>
    </source>
</reference>
<protein>
    <recommendedName>
        <fullName evidence="6">Large ribosomal subunit protein uL30m</fullName>
    </recommendedName>
</protein>
<dbReference type="Pfam" id="PF00327">
    <property type="entry name" value="Ribosomal_L30"/>
    <property type="match status" value="1"/>
</dbReference>
<dbReference type="InterPro" id="IPR005996">
    <property type="entry name" value="Ribosomal_uL30_bac-type"/>
</dbReference>
<dbReference type="GO" id="GO:0005739">
    <property type="term" value="C:mitochondrion"/>
    <property type="evidence" value="ECO:0007669"/>
    <property type="project" value="UniProtKB-SubCell"/>
</dbReference>
<dbReference type="InParanoid" id="A0A3N4KRE6"/>
<keyword evidence="11" id="KW-1185">Reference proteome</keyword>
<comment type="function">
    <text evidence="7">Component of the mitochondrial ribosome (mitoribosome), a dedicated translation machinery responsible for the synthesis of mitochondrial genome-encoded proteins, including at least some of the essential transmembrane subunits of the mitochondrial respiratory chain. The mitoribosomes are attached to the mitochondrial inner membrane and translation products are cotranslationally integrated into the membrane.</text>
</comment>
<evidence type="ECO:0000256" key="8">
    <source>
        <dbReference type="SAM" id="MobiDB-lite"/>
    </source>
</evidence>
<evidence type="ECO:0000256" key="1">
    <source>
        <dbReference type="ARBA" id="ARBA00004173"/>
    </source>
</evidence>
<gene>
    <name evidence="10" type="ORF">P167DRAFT_522470</name>
</gene>
<keyword evidence="5" id="KW-0687">Ribonucleoprotein</keyword>
<dbReference type="GO" id="GO:0003735">
    <property type="term" value="F:structural constituent of ribosome"/>
    <property type="evidence" value="ECO:0007669"/>
    <property type="project" value="InterPro"/>
</dbReference>
<dbReference type="AlphaFoldDB" id="A0A3N4KRE6"/>
<sequence length="91" mass="10332">MSFFKITLIRSGIGMTERQNGVLKSLGLRKRMKTVYHPVTPQTAGMIMKVKELLTVSEVDTPLTQKEIHEKRRPPKGFIVENPLRPEATAE</sequence>
<dbReference type="HAMAP" id="MF_01371_B">
    <property type="entry name" value="Ribosomal_uL30_B"/>
    <property type="match status" value="1"/>
</dbReference>
<comment type="subcellular location">
    <subcellularLocation>
        <location evidence="1">Mitochondrion</location>
    </subcellularLocation>
</comment>
<comment type="similarity">
    <text evidence="2">Belongs to the universal ribosomal protein uL30 family.</text>
</comment>
<accession>A0A3N4KRE6</accession>
<evidence type="ECO:0000256" key="6">
    <source>
        <dbReference type="ARBA" id="ARBA00035281"/>
    </source>
</evidence>
<dbReference type="STRING" id="1392247.A0A3N4KRE6"/>
<feature type="region of interest" description="Disordered" evidence="8">
    <location>
        <begin position="67"/>
        <end position="91"/>
    </location>
</feature>
<dbReference type="PANTHER" id="PTHR15892">
    <property type="entry name" value="MITOCHONDRIAL RIBOSOMAL PROTEIN L30"/>
    <property type="match status" value="1"/>
</dbReference>
<organism evidence="10 11">
    <name type="scientific">Morchella conica CCBAS932</name>
    <dbReference type="NCBI Taxonomy" id="1392247"/>
    <lineage>
        <taxon>Eukaryota</taxon>
        <taxon>Fungi</taxon>
        <taxon>Dikarya</taxon>
        <taxon>Ascomycota</taxon>
        <taxon>Pezizomycotina</taxon>
        <taxon>Pezizomycetes</taxon>
        <taxon>Pezizales</taxon>
        <taxon>Morchellaceae</taxon>
        <taxon>Morchella</taxon>
    </lineage>
</organism>
<name>A0A3N4KRE6_9PEZI</name>
<evidence type="ECO:0000259" key="9">
    <source>
        <dbReference type="Pfam" id="PF00327"/>
    </source>
</evidence>
<evidence type="ECO:0000256" key="5">
    <source>
        <dbReference type="ARBA" id="ARBA00023274"/>
    </source>
</evidence>
<dbReference type="InterPro" id="IPR016082">
    <property type="entry name" value="Ribosomal_uL30_ferredoxin-like"/>
</dbReference>
<dbReference type="Proteomes" id="UP000277580">
    <property type="component" value="Unassembled WGS sequence"/>
</dbReference>
<evidence type="ECO:0000256" key="3">
    <source>
        <dbReference type="ARBA" id="ARBA00022980"/>
    </source>
</evidence>
<dbReference type="SUPFAM" id="SSF55129">
    <property type="entry name" value="Ribosomal protein L30p/L7e"/>
    <property type="match status" value="1"/>
</dbReference>
<evidence type="ECO:0000313" key="10">
    <source>
        <dbReference type="EMBL" id="RPB13066.1"/>
    </source>
</evidence>
<feature type="domain" description="Large ribosomal subunit protein uL30-like ferredoxin-like fold" evidence="9">
    <location>
        <begin position="4"/>
        <end position="53"/>
    </location>
</feature>
<dbReference type="EMBL" id="ML119125">
    <property type="protein sequence ID" value="RPB13066.1"/>
    <property type="molecule type" value="Genomic_DNA"/>
</dbReference>
<dbReference type="OrthoDB" id="509901at2759"/>
<dbReference type="InterPro" id="IPR036919">
    <property type="entry name" value="Ribo_uL30_ferredoxin-like_sf"/>
</dbReference>
<dbReference type="FunCoup" id="A0A3N4KRE6">
    <property type="interactions" value="156"/>
</dbReference>
<dbReference type="NCBIfam" id="TIGR01308">
    <property type="entry name" value="rpmD_bact"/>
    <property type="match status" value="1"/>
</dbReference>
<evidence type="ECO:0000313" key="11">
    <source>
        <dbReference type="Proteomes" id="UP000277580"/>
    </source>
</evidence>
<keyword evidence="4" id="KW-0496">Mitochondrion</keyword>
<dbReference type="CDD" id="cd01658">
    <property type="entry name" value="Ribosomal_L30"/>
    <property type="match status" value="1"/>
</dbReference>
<evidence type="ECO:0000256" key="2">
    <source>
        <dbReference type="ARBA" id="ARBA00007594"/>
    </source>
</evidence>
<keyword evidence="3 10" id="KW-0689">Ribosomal protein</keyword>
<dbReference type="GO" id="GO:0015934">
    <property type="term" value="C:large ribosomal subunit"/>
    <property type="evidence" value="ECO:0007669"/>
    <property type="project" value="InterPro"/>
</dbReference>
<evidence type="ECO:0000256" key="4">
    <source>
        <dbReference type="ARBA" id="ARBA00023128"/>
    </source>
</evidence>
<dbReference type="PANTHER" id="PTHR15892:SF2">
    <property type="entry name" value="LARGE RIBOSOMAL SUBUNIT PROTEIN UL30M"/>
    <property type="match status" value="1"/>
</dbReference>
<evidence type="ECO:0000256" key="7">
    <source>
        <dbReference type="ARBA" id="ARBA00037226"/>
    </source>
</evidence>
<proteinExistence type="inferred from homology"/>